<proteinExistence type="predicted"/>
<dbReference type="Gene3D" id="1.20.1250.20">
    <property type="entry name" value="MFS general substrate transporter like domains"/>
    <property type="match status" value="1"/>
</dbReference>
<feature type="transmembrane region" description="Helical" evidence="5">
    <location>
        <begin position="222"/>
        <end position="245"/>
    </location>
</feature>
<evidence type="ECO:0000256" key="1">
    <source>
        <dbReference type="ARBA" id="ARBA00004651"/>
    </source>
</evidence>
<keyword evidence="2 5" id="KW-0812">Transmembrane</keyword>
<feature type="transmembrane region" description="Helical" evidence="5">
    <location>
        <begin position="251"/>
        <end position="271"/>
    </location>
</feature>
<evidence type="ECO:0000256" key="5">
    <source>
        <dbReference type="SAM" id="Phobius"/>
    </source>
</evidence>
<accession>A0A917ES99</accession>
<reference evidence="6" key="2">
    <citation type="submission" date="2020-09" db="EMBL/GenBank/DDBJ databases">
        <authorList>
            <person name="Sun Q."/>
            <person name="Zhou Y."/>
        </authorList>
    </citation>
    <scope>NUCLEOTIDE SEQUENCE</scope>
    <source>
        <strain evidence="6">CGMCC 1.12698</strain>
    </source>
</reference>
<dbReference type="InterPro" id="IPR005829">
    <property type="entry name" value="Sugar_transporter_CS"/>
</dbReference>
<evidence type="ECO:0000256" key="4">
    <source>
        <dbReference type="ARBA" id="ARBA00023136"/>
    </source>
</evidence>
<dbReference type="SUPFAM" id="SSF103473">
    <property type="entry name" value="MFS general substrate transporter"/>
    <property type="match status" value="1"/>
</dbReference>
<dbReference type="PANTHER" id="PTHR23526">
    <property type="entry name" value="INTEGRAL MEMBRANE TRANSPORT PROTEIN-RELATED"/>
    <property type="match status" value="1"/>
</dbReference>
<comment type="subcellular location">
    <subcellularLocation>
        <location evidence="1">Cell membrane</location>
        <topology evidence="1">Multi-pass membrane protein</topology>
    </subcellularLocation>
</comment>
<protein>
    <submittedName>
        <fullName evidence="6">MFS transporter</fullName>
    </submittedName>
</protein>
<keyword evidence="7" id="KW-1185">Reference proteome</keyword>
<feature type="transmembrane region" description="Helical" evidence="5">
    <location>
        <begin position="16"/>
        <end position="42"/>
    </location>
</feature>
<feature type="transmembrane region" description="Helical" evidence="5">
    <location>
        <begin position="378"/>
        <end position="396"/>
    </location>
</feature>
<evidence type="ECO:0000313" key="6">
    <source>
        <dbReference type="EMBL" id="GGE74086.1"/>
    </source>
</evidence>
<feature type="transmembrane region" description="Helical" evidence="5">
    <location>
        <begin position="172"/>
        <end position="194"/>
    </location>
</feature>
<comment type="caution">
    <text evidence="6">The sequence shown here is derived from an EMBL/GenBank/DDBJ whole genome shotgun (WGS) entry which is preliminary data.</text>
</comment>
<sequence>MNIKKLTGSAEVARDFWLLLIIGGLYTLSVSLSNTFVNIYLWKQSGQFIHIALYNLTIFIIQPLAFYCAGKLASKVDRVFALRIGVTTLGLFYIAVLIAGEHAIRYYFFLGVLLGIGYGFYWLAFNLLIFEITEPETRDFFNGTLGIITSFAGIAGPMIAGFTISRMFQDKGYVVIFCISLALFALAVVASLFLHRREVPGTYAVFHVLRERKYNDGWRRITLAHFFQGLREGSFMFVISIYVFIVTNSELALGTYGMLNSFVSFVAYYIASRFIKKEHRKKFILIGGLMLFLSVALIVFRLTYTNFLIYAACIAIAYPILLVPYGSMTYDIIGKAKDIKARRVEYIVVREWFLYAGRIASVLSFIVMITLFELKVAIPAFLLIFGAGHACIYPIVKGIQDTSQTETKPSVQVAKEGDELPGGKG</sequence>
<organism evidence="6 7">
    <name type="scientific">Priestia taiwanensis</name>
    <dbReference type="NCBI Taxonomy" id="1347902"/>
    <lineage>
        <taxon>Bacteria</taxon>
        <taxon>Bacillati</taxon>
        <taxon>Bacillota</taxon>
        <taxon>Bacilli</taxon>
        <taxon>Bacillales</taxon>
        <taxon>Bacillaceae</taxon>
        <taxon>Priestia</taxon>
    </lineage>
</organism>
<keyword evidence="3 5" id="KW-1133">Transmembrane helix</keyword>
<feature type="transmembrane region" description="Helical" evidence="5">
    <location>
        <begin position="48"/>
        <end position="68"/>
    </location>
</feature>
<dbReference type="Proteomes" id="UP000605259">
    <property type="component" value="Unassembled WGS sequence"/>
</dbReference>
<evidence type="ECO:0000313" key="7">
    <source>
        <dbReference type="Proteomes" id="UP000605259"/>
    </source>
</evidence>
<dbReference type="RefSeq" id="WP_188388826.1">
    <property type="nucleotide sequence ID" value="NZ_BMFK01000002.1"/>
</dbReference>
<reference evidence="6" key="1">
    <citation type="journal article" date="2014" name="Int. J. Syst. Evol. Microbiol.">
        <title>Complete genome sequence of Corynebacterium casei LMG S-19264T (=DSM 44701T), isolated from a smear-ripened cheese.</title>
        <authorList>
            <consortium name="US DOE Joint Genome Institute (JGI-PGF)"/>
            <person name="Walter F."/>
            <person name="Albersmeier A."/>
            <person name="Kalinowski J."/>
            <person name="Ruckert C."/>
        </authorList>
    </citation>
    <scope>NUCLEOTIDE SEQUENCE</scope>
    <source>
        <strain evidence="6">CGMCC 1.12698</strain>
    </source>
</reference>
<feature type="transmembrane region" description="Helical" evidence="5">
    <location>
        <begin position="80"/>
        <end position="100"/>
    </location>
</feature>
<dbReference type="PANTHER" id="PTHR23526:SF2">
    <property type="entry name" value="MAJOR FACILITATOR SUPERFAMILY (MFS) PROFILE DOMAIN-CONTAINING PROTEIN"/>
    <property type="match status" value="1"/>
</dbReference>
<dbReference type="PROSITE" id="PS00217">
    <property type="entry name" value="SUGAR_TRANSPORT_2"/>
    <property type="match status" value="1"/>
</dbReference>
<feature type="transmembrane region" description="Helical" evidence="5">
    <location>
        <begin position="140"/>
        <end position="160"/>
    </location>
</feature>
<keyword evidence="4 5" id="KW-0472">Membrane</keyword>
<dbReference type="InterPro" id="IPR052528">
    <property type="entry name" value="Sugar_transport-like"/>
</dbReference>
<name>A0A917ES99_9BACI</name>
<feature type="transmembrane region" description="Helical" evidence="5">
    <location>
        <begin position="106"/>
        <end position="128"/>
    </location>
</feature>
<dbReference type="GO" id="GO:0005886">
    <property type="term" value="C:plasma membrane"/>
    <property type="evidence" value="ECO:0007669"/>
    <property type="project" value="UniProtKB-SubCell"/>
</dbReference>
<evidence type="ECO:0000256" key="3">
    <source>
        <dbReference type="ARBA" id="ARBA00022989"/>
    </source>
</evidence>
<evidence type="ECO:0000256" key="2">
    <source>
        <dbReference type="ARBA" id="ARBA00022692"/>
    </source>
</evidence>
<dbReference type="GO" id="GO:0022857">
    <property type="term" value="F:transmembrane transporter activity"/>
    <property type="evidence" value="ECO:0007669"/>
    <property type="project" value="InterPro"/>
</dbReference>
<feature type="transmembrane region" description="Helical" evidence="5">
    <location>
        <begin position="352"/>
        <end position="372"/>
    </location>
</feature>
<feature type="transmembrane region" description="Helical" evidence="5">
    <location>
        <begin position="308"/>
        <end position="332"/>
    </location>
</feature>
<dbReference type="InterPro" id="IPR036259">
    <property type="entry name" value="MFS_trans_sf"/>
</dbReference>
<dbReference type="AlphaFoldDB" id="A0A917ES99"/>
<dbReference type="Pfam" id="PF07690">
    <property type="entry name" value="MFS_1"/>
    <property type="match status" value="1"/>
</dbReference>
<gene>
    <name evidence="6" type="ORF">GCM10007140_24980</name>
</gene>
<feature type="transmembrane region" description="Helical" evidence="5">
    <location>
        <begin position="283"/>
        <end position="302"/>
    </location>
</feature>
<dbReference type="InterPro" id="IPR011701">
    <property type="entry name" value="MFS"/>
</dbReference>
<dbReference type="EMBL" id="BMFK01000002">
    <property type="protein sequence ID" value="GGE74086.1"/>
    <property type="molecule type" value="Genomic_DNA"/>
</dbReference>